<keyword evidence="1" id="KW-0812">Transmembrane</keyword>
<keyword evidence="1" id="KW-0472">Membrane</keyword>
<reference evidence="2" key="1">
    <citation type="submission" date="2014-12" db="EMBL/GenBank/DDBJ databases">
        <title>Insight into the proteome of Arion vulgaris.</title>
        <authorList>
            <person name="Aradska J."/>
            <person name="Bulat T."/>
            <person name="Smidak R."/>
            <person name="Sarate P."/>
            <person name="Gangsoo J."/>
            <person name="Sialana F."/>
            <person name="Bilban M."/>
            <person name="Lubec G."/>
        </authorList>
    </citation>
    <scope>NUCLEOTIDE SEQUENCE</scope>
    <source>
        <tissue evidence="2">Skin</tissue>
    </source>
</reference>
<proteinExistence type="predicted"/>
<dbReference type="AlphaFoldDB" id="A0A0B6YF35"/>
<sequence length="72" mass="8580">SQFDQHMHELCELNILTFDKSKMKWRKRKLKIFVIGASLLMIYLFIFISTNLIATFKARAENLSDNHELYKS</sequence>
<evidence type="ECO:0000313" key="2">
    <source>
        <dbReference type="EMBL" id="CEK54120.1"/>
    </source>
</evidence>
<feature type="non-terminal residue" evidence="2">
    <location>
        <position position="72"/>
    </location>
</feature>
<name>A0A0B6YF35_9EUPU</name>
<feature type="non-terminal residue" evidence="2">
    <location>
        <position position="1"/>
    </location>
</feature>
<protein>
    <submittedName>
        <fullName evidence="2">Uncharacterized protein</fullName>
    </submittedName>
</protein>
<feature type="transmembrane region" description="Helical" evidence="1">
    <location>
        <begin position="32"/>
        <end position="54"/>
    </location>
</feature>
<accession>A0A0B6YF35</accession>
<dbReference type="EMBL" id="HACG01007255">
    <property type="protein sequence ID" value="CEK54120.1"/>
    <property type="molecule type" value="Transcribed_RNA"/>
</dbReference>
<evidence type="ECO:0000256" key="1">
    <source>
        <dbReference type="SAM" id="Phobius"/>
    </source>
</evidence>
<keyword evidence="1" id="KW-1133">Transmembrane helix</keyword>
<gene>
    <name evidence="2" type="primary">ORF21998</name>
</gene>
<organism evidence="2">
    <name type="scientific">Arion vulgaris</name>
    <dbReference type="NCBI Taxonomy" id="1028688"/>
    <lineage>
        <taxon>Eukaryota</taxon>
        <taxon>Metazoa</taxon>
        <taxon>Spiralia</taxon>
        <taxon>Lophotrochozoa</taxon>
        <taxon>Mollusca</taxon>
        <taxon>Gastropoda</taxon>
        <taxon>Heterobranchia</taxon>
        <taxon>Euthyneura</taxon>
        <taxon>Panpulmonata</taxon>
        <taxon>Eupulmonata</taxon>
        <taxon>Stylommatophora</taxon>
        <taxon>Helicina</taxon>
        <taxon>Arionoidea</taxon>
        <taxon>Arionidae</taxon>
        <taxon>Arion</taxon>
    </lineage>
</organism>